<accession>A1ZSF6</accession>
<keyword evidence="3" id="KW-1185">Reference proteome</keyword>
<name>A1ZSF6_MICM2</name>
<evidence type="ECO:0000313" key="2">
    <source>
        <dbReference type="EMBL" id="EAY26705.1"/>
    </source>
</evidence>
<gene>
    <name evidence="2" type="ORF">M23134_02956</name>
</gene>
<keyword evidence="1" id="KW-0472">Membrane</keyword>
<feature type="transmembrane region" description="Helical" evidence="1">
    <location>
        <begin position="6"/>
        <end position="26"/>
    </location>
</feature>
<sequence>MVFLGVALMSELCMIFNFVGFIKVSLKKVLCTNLNGIFYKDI</sequence>
<comment type="caution">
    <text evidence="2">The sequence shown here is derived from an EMBL/GenBank/DDBJ whole genome shotgun (WGS) entry which is preliminary data.</text>
</comment>
<organism evidence="2 3">
    <name type="scientific">Microscilla marina ATCC 23134</name>
    <dbReference type="NCBI Taxonomy" id="313606"/>
    <lineage>
        <taxon>Bacteria</taxon>
        <taxon>Pseudomonadati</taxon>
        <taxon>Bacteroidota</taxon>
        <taxon>Cytophagia</taxon>
        <taxon>Cytophagales</taxon>
        <taxon>Microscillaceae</taxon>
        <taxon>Microscilla</taxon>
    </lineage>
</organism>
<reference evidence="2 3" key="1">
    <citation type="submission" date="2007-01" db="EMBL/GenBank/DDBJ databases">
        <authorList>
            <person name="Haygood M."/>
            <person name="Podell S."/>
            <person name="Anderson C."/>
            <person name="Hopkinson B."/>
            <person name="Roe K."/>
            <person name="Barbeau K."/>
            <person name="Gaasterland T."/>
            <person name="Ferriera S."/>
            <person name="Johnson J."/>
            <person name="Kravitz S."/>
            <person name="Beeson K."/>
            <person name="Sutton G."/>
            <person name="Rogers Y.-H."/>
            <person name="Friedman R."/>
            <person name="Frazier M."/>
            <person name="Venter J.C."/>
        </authorList>
    </citation>
    <scope>NUCLEOTIDE SEQUENCE [LARGE SCALE GENOMIC DNA]</scope>
    <source>
        <strain evidence="2 3">ATCC 23134</strain>
    </source>
</reference>
<proteinExistence type="predicted"/>
<dbReference type="AlphaFoldDB" id="A1ZSF6"/>
<evidence type="ECO:0000313" key="3">
    <source>
        <dbReference type="Proteomes" id="UP000004095"/>
    </source>
</evidence>
<keyword evidence="1" id="KW-1133">Transmembrane helix</keyword>
<evidence type="ECO:0000256" key="1">
    <source>
        <dbReference type="SAM" id="Phobius"/>
    </source>
</evidence>
<dbReference type="Proteomes" id="UP000004095">
    <property type="component" value="Unassembled WGS sequence"/>
</dbReference>
<keyword evidence="1" id="KW-0812">Transmembrane</keyword>
<protein>
    <submittedName>
        <fullName evidence="2">Uncharacterized protein</fullName>
    </submittedName>
</protein>
<dbReference type="EMBL" id="AAWS01000031">
    <property type="protein sequence ID" value="EAY26705.1"/>
    <property type="molecule type" value="Genomic_DNA"/>
</dbReference>